<proteinExistence type="predicted"/>
<protein>
    <submittedName>
        <fullName evidence="1">Uncharacterized protein</fullName>
    </submittedName>
</protein>
<gene>
    <name evidence="1" type="ORF">M9H77_31137</name>
</gene>
<dbReference type="Proteomes" id="UP001060085">
    <property type="component" value="Linkage Group LG07"/>
</dbReference>
<reference evidence="2" key="1">
    <citation type="journal article" date="2023" name="Nat. Plants">
        <title>Single-cell RNA sequencing provides a high-resolution roadmap for understanding the multicellular compartmentation of specialized metabolism.</title>
        <authorList>
            <person name="Sun S."/>
            <person name="Shen X."/>
            <person name="Li Y."/>
            <person name="Li Y."/>
            <person name="Wang S."/>
            <person name="Li R."/>
            <person name="Zhang H."/>
            <person name="Shen G."/>
            <person name="Guo B."/>
            <person name="Wei J."/>
            <person name="Xu J."/>
            <person name="St-Pierre B."/>
            <person name="Chen S."/>
            <person name="Sun C."/>
        </authorList>
    </citation>
    <scope>NUCLEOTIDE SEQUENCE [LARGE SCALE GENOMIC DNA]</scope>
</reference>
<organism evidence="1 2">
    <name type="scientific">Catharanthus roseus</name>
    <name type="common">Madagascar periwinkle</name>
    <name type="synonym">Vinca rosea</name>
    <dbReference type="NCBI Taxonomy" id="4058"/>
    <lineage>
        <taxon>Eukaryota</taxon>
        <taxon>Viridiplantae</taxon>
        <taxon>Streptophyta</taxon>
        <taxon>Embryophyta</taxon>
        <taxon>Tracheophyta</taxon>
        <taxon>Spermatophyta</taxon>
        <taxon>Magnoliopsida</taxon>
        <taxon>eudicotyledons</taxon>
        <taxon>Gunneridae</taxon>
        <taxon>Pentapetalae</taxon>
        <taxon>asterids</taxon>
        <taxon>lamiids</taxon>
        <taxon>Gentianales</taxon>
        <taxon>Apocynaceae</taxon>
        <taxon>Rauvolfioideae</taxon>
        <taxon>Vinceae</taxon>
        <taxon>Catharanthinae</taxon>
        <taxon>Catharanthus</taxon>
    </lineage>
</organism>
<comment type="caution">
    <text evidence="1">The sequence shown here is derived from an EMBL/GenBank/DDBJ whole genome shotgun (WGS) entry which is preliminary data.</text>
</comment>
<sequence>MHSFVMVALHEHMRMNFDFMAIEHMLATQSLPPSIFHMLVGVGDHIGPGKIYNQHTLVRMGGQDNSDEEGDYNDEQEEMNGSEEESGSKMEVERIRRETRRKKRQERMEEGSFSGIMNQATLLEAKDLGDHGKMKEKRSSH</sequence>
<accession>A0ACB9ZZ70</accession>
<dbReference type="EMBL" id="CM044707">
    <property type="protein sequence ID" value="KAI5653950.1"/>
    <property type="molecule type" value="Genomic_DNA"/>
</dbReference>
<keyword evidence="2" id="KW-1185">Reference proteome</keyword>
<evidence type="ECO:0000313" key="1">
    <source>
        <dbReference type="EMBL" id="KAI5653950.1"/>
    </source>
</evidence>
<name>A0ACB9ZZ70_CATRO</name>
<evidence type="ECO:0000313" key="2">
    <source>
        <dbReference type="Proteomes" id="UP001060085"/>
    </source>
</evidence>